<dbReference type="EMBL" id="JOTN01000013">
    <property type="protein sequence ID" value="KEK18542.1"/>
    <property type="molecule type" value="Genomic_DNA"/>
</dbReference>
<protein>
    <recommendedName>
        <fullName evidence="3">Carrier domain-containing protein</fullName>
    </recommendedName>
</protein>
<dbReference type="Gene3D" id="1.10.1200.10">
    <property type="entry name" value="ACP-like"/>
    <property type="match status" value="1"/>
</dbReference>
<comment type="caution">
    <text evidence="1">The sequence shown here is derived from an EMBL/GenBank/DDBJ whole genome shotgun (WGS) entry which is preliminary data.</text>
</comment>
<dbReference type="InterPro" id="IPR036736">
    <property type="entry name" value="ACP-like_sf"/>
</dbReference>
<dbReference type="AlphaFoldDB" id="A0A073JWG3"/>
<dbReference type="RefSeq" id="WP_034640562.1">
    <property type="nucleotide sequence ID" value="NZ_CBCSJC010000014.1"/>
</dbReference>
<name>A0A073JWG3_9BACI</name>
<reference evidence="1 2" key="1">
    <citation type="submission" date="2014-06" db="EMBL/GenBank/DDBJ databases">
        <title>Draft genome sequence of Bacillus manliponensis JCM 15802 (MCCC 1A00708).</title>
        <authorList>
            <person name="Lai Q."/>
            <person name="Liu Y."/>
            <person name="Shao Z."/>
        </authorList>
    </citation>
    <scope>NUCLEOTIDE SEQUENCE [LARGE SCALE GENOMIC DNA]</scope>
    <source>
        <strain evidence="1 2">JCM 15802</strain>
    </source>
</reference>
<keyword evidence="2" id="KW-1185">Reference proteome</keyword>
<gene>
    <name evidence="1" type="ORF">BAMA_04550</name>
</gene>
<dbReference type="STRING" id="574376.BAMA_04550"/>
<dbReference type="OrthoDB" id="677810at2"/>
<proteinExistence type="predicted"/>
<evidence type="ECO:0008006" key="3">
    <source>
        <dbReference type="Google" id="ProtNLM"/>
    </source>
</evidence>
<evidence type="ECO:0000313" key="1">
    <source>
        <dbReference type="EMBL" id="KEK18542.1"/>
    </source>
</evidence>
<sequence>MLAKRIEEFIKDEVFMEESIDTIPGDLDLITTGVLNSLSVMKLIGYVEGLKNVKFKEEEIVIDNFSSINKVVEFINKQ</sequence>
<evidence type="ECO:0000313" key="2">
    <source>
        <dbReference type="Proteomes" id="UP000027822"/>
    </source>
</evidence>
<dbReference type="SUPFAM" id="SSF47336">
    <property type="entry name" value="ACP-like"/>
    <property type="match status" value="1"/>
</dbReference>
<accession>A0A073JWG3</accession>
<organism evidence="1 2">
    <name type="scientific">Bacillus manliponensis</name>
    <dbReference type="NCBI Taxonomy" id="574376"/>
    <lineage>
        <taxon>Bacteria</taxon>
        <taxon>Bacillati</taxon>
        <taxon>Bacillota</taxon>
        <taxon>Bacilli</taxon>
        <taxon>Bacillales</taxon>
        <taxon>Bacillaceae</taxon>
        <taxon>Bacillus</taxon>
        <taxon>Bacillus cereus group</taxon>
    </lineage>
</organism>
<dbReference type="Proteomes" id="UP000027822">
    <property type="component" value="Unassembled WGS sequence"/>
</dbReference>